<protein>
    <recommendedName>
        <fullName evidence="2">Intercellular adhesion molecule N-terminal domain-containing protein</fullName>
    </recommendedName>
</protein>
<evidence type="ECO:0000259" key="2">
    <source>
        <dbReference type="Pfam" id="PF03921"/>
    </source>
</evidence>
<dbReference type="Ensembl" id="ENSACCT00020002060.1">
    <property type="protein sequence ID" value="ENSACCP00020002001.1"/>
    <property type="gene ID" value="ENSACCG00020001376.1"/>
</dbReference>
<dbReference type="GeneTree" id="ENSGT00990000210966"/>
<dbReference type="GO" id="GO:0007155">
    <property type="term" value="P:cell adhesion"/>
    <property type="evidence" value="ECO:0007669"/>
    <property type="project" value="InterPro"/>
</dbReference>
<name>A0A663DQ96_AQUCH</name>
<accession>A0A663DQ96</accession>
<dbReference type="SUPFAM" id="SSF48726">
    <property type="entry name" value="Immunoglobulin"/>
    <property type="match status" value="1"/>
</dbReference>
<evidence type="ECO:0000313" key="4">
    <source>
        <dbReference type="Proteomes" id="UP000472275"/>
    </source>
</evidence>
<dbReference type="GO" id="GO:0005886">
    <property type="term" value="C:plasma membrane"/>
    <property type="evidence" value="ECO:0007669"/>
    <property type="project" value="TreeGrafter"/>
</dbReference>
<feature type="compositionally biased region" description="Pro residues" evidence="1">
    <location>
        <begin position="134"/>
        <end position="155"/>
    </location>
</feature>
<dbReference type="AlphaFoldDB" id="A0A663DQ96"/>
<dbReference type="InterPro" id="IPR013768">
    <property type="entry name" value="ICAM_N"/>
</dbReference>
<dbReference type="PANTHER" id="PTHR13771">
    <property type="entry name" value="INTERCELLULAR ADHESION MOLECULE"/>
    <property type="match status" value="1"/>
</dbReference>
<feature type="region of interest" description="Disordered" evidence="1">
    <location>
        <begin position="1"/>
        <end position="28"/>
    </location>
</feature>
<dbReference type="InterPro" id="IPR036179">
    <property type="entry name" value="Ig-like_dom_sf"/>
</dbReference>
<dbReference type="GO" id="GO:0005178">
    <property type="term" value="F:integrin binding"/>
    <property type="evidence" value="ECO:0007669"/>
    <property type="project" value="InterPro"/>
</dbReference>
<evidence type="ECO:0000256" key="1">
    <source>
        <dbReference type="SAM" id="MobiDB-lite"/>
    </source>
</evidence>
<proteinExistence type="predicted"/>
<dbReference type="InterPro" id="IPR013783">
    <property type="entry name" value="Ig-like_fold"/>
</dbReference>
<reference evidence="3" key="1">
    <citation type="submission" date="2025-08" db="UniProtKB">
        <authorList>
            <consortium name="Ensembl"/>
        </authorList>
    </citation>
    <scope>IDENTIFICATION</scope>
</reference>
<feature type="domain" description="Intercellular adhesion molecule N-terminal" evidence="2">
    <location>
        <begin position="35"/>
        <end position="116"/>
    </location>
</feature>
<keyword evidence="4" id="KW-1185">Reference proteome</keyword>
<dbReference type="PANTHER" id="PTHR13771:SF9">
    <property type="entry name" value="INTERCELLULAR ADHESION MOLECULE 5"/>
    <property type="match status" value="1"/>
</dbReference>
<feature type="region of interest" description="Disordered" evidence="1">
    <location>
        <begin position="124"/>
        <end position="155"/>
    </location>
</feature>
<organism evidence="3 4">
    <name type="scientific">Aquila chrysaetos chrysaetos</name>
    <dbReference type="NCBI Taxonomy" id="223781"/>
    <lineage>
        <taxon>Eukaryota</taxon>
        <taxon>Metazoa</taxon>
        <taxon>Chordata</taxon>
        <taxon>Craniata</taxon>
        <taxon>Vertebrata</taxon>
        <taxon>Euteleostomi</taxon>
        <taxon>Archelosauria</taxon>
        <taxon>Archosauria</taxon>
        <taxon>Dinosauria</taxon>
        <taxon>Saurischia</taxon>
        <taxon>Theropoda</taxon>
        <taxon>Coelurosauria</taxon>
        <taxon>Aves</taxon>
        <taxon>Neognathae</taxon>
        <taxon>Neoaves</taxon>
        <taxon>Telluraves</taxon>
        <taxon>Accipitrimorphae</taxon>
        <taxon>Accipitriformes</taxon>
        <taxon>Accipitridae</taxon>
        <taxon>Accipitrinae</taxon>
        <taxon>Aquila</taxon>
    </lineage>
</organism>
<evidence type="ECO:0000313" key="3">
    <source>
        <dbReference type="Ensembl" id="ENSACCP00020002001.1"/>
    </source>
</evidence>
<dbReference type="Gene3D" id="2.60.40.10">
    <property type="entry name" value="Immunoglobulins"/>
    <property type="match status" value="1"/>
</dbReference>
<dbReference type="Proteomes" id="UP000472275">
    <property type="component" value="Chromosome 11"/>
</dbReference>
<reference evidence="3" key="2">
    <citation type="submission" date="2025-09" db="UniProtKB">
        <authorList>
            <consortium name="Ensembl"/>
        </authorList>
    </citation>
    <scope>IDENTIFICATION</scope>
</reference>
<dbReference type="InterPro" id="IPR047012">
    <property type="entry name" value="ICAM_VCAM"/>
</dbReference>
<dbReference type="InParanoid" id="A0A663DQ96"/>
<sequence>RARQRGKPGMPGPRLGPQPGPPVTGCPLPGHPGPCRVSIYPEEPTVEFGSSLLLNCTSSCRNYSQLSWEVSITKTGTQGPGWVSLSIPNVTSWRLELQCFGDFGQWRDIAITTLHAYRKDRGMAGTGVPARSRSPPPPPCLFPTGFSPPPNLPGG</sequence>
<feature type="compositionally biased region" description="Pro residues" evidence="1">
    <location>
        <begin position="10"/>
        <end position="28"/>
    </location>
</feature>
<dbReference type="Pfam" id="PF03921">
    <property type="entry name" value="ICAM_N"/>
    <property type="match status" value="1"/>
</dbReference>